<dbReference type="PANTHER" id="PTHR46743">
    <property type="entry name" value="TEICHOIC ACIDS EXPORT ATP-BINDING PROTEIN TAGH"/>
    <property type="match status" value="1"/>
</dbReference>
<dbReference type="CDD" id="cd10147">
    <property type="entry name" value="Wzt_C-like"/>
    <property type="match status" value="1"/>
</dbReference>
<feature type="domain" description="ABC transporter" evidence="6">
    <location>
        <begin position="8"/>
        <end position="248"/>
    </location>
</feature>
<keyword evidence="5" id="KW-1278">Translocase</keyword>
<dbReference type="GO" id="GO:0005524">
    <property type="term" value="F:ATP binding"/>
    <property type="evidence" value="ECO:0007669"/>
    <property type="project" value="UniProtKB-KW"/>
</dbReference>
<keyword evidence="4 7" id="KW-0067">ATP-binding</keyword>
<comment type="caution">
    <text evidence="7">The sequence shown here is derived from an EMBL/GenBank/DDBJ whole genome shotgun (WGS) entry which is preliminary data.</text>
</comment>
<dbReference type="EMBL" id="JBHUGF010000011">
    <property type="protein sequence ID" value="MFD1992691.1"/>
    <property type="molecule type" value="Genomic_DNA"/>
</dbReference>
<evidence type="ECO:0000256" key="2">
    <source>
        <dbReference type="ARBA" id="ARBA00022448"/>
    </source>
</evidence>
<evidence type="ECO:0000256" key="1">
    <source>
        <dbReference type="ARBA" id="ARBA00005417"/>
    </source>
</evidence>
<dbReference type="PROSITE" id="PS50893">
    <property type="entry name" value="ABC_TRANSPORTER_2"/>
    <property type="match status" value="1"/>
</dbReference>
<dbReference type="SMART" id="SM00382">
    <property type="entry name" value="AAA"/>
    <property type="match status" value="1"/>
</dbReference>
<evidence type="ECO:0000313" key="7">
    <source>
        <dbReference type="EMBL" id="MFD1992691.1"/>
    </source>
</evidence>
<dbReference type="RefSeq" id="WP_204827219.1">
    <property type="nucleotide sequence ID" value="NZ_JBHUGF010000011.1"/>
</dbReference>
<dbReference type="SUPFAM" id="SSF52540">
    <property type="entry name" value="P-loop containing nucleoside triphosphate hydrolases"/>
    <property type="match status" value="1"/>
</dbReference>
<name>A0ABW4V068_9BACL</name>
<accession>A0ABW4V068</accession>
<keyword evidence="8" id="KW-1185">Reference proteome</keyword>
<proteinExistence type="inferred from homology"/>
<evidence type="ECO:0000259" key="6">
    <source>
        <dbReference type="PROSITE" id="PS50893"/>
    </source>
</evidence>
<dbReference type="Pfam" id="PF00005">
    <property type="entry name" value="ABC_tran"/>
    <property type="match status" value="1"/>
</dbReference>
<dbReference type="Gene3D" id="3.40.50.300">
    <property type="entry name" value="P-loop containing nucleotide triphosphate hydrolases"/>
    <property type="match status" value="1"/>
</dbReference>
<gene>
    <name evidence="7" type="ORF">ACFSGI_22170</name>
</gene>
<dbReference type="Pfam" id="PF14524">
    <property type="entry name" value="Wzt_C"/>
    <property type="match status" value="1"/>
</dbReference>
<keyword evidence="3" id="KW-0547">Nucleotide-binding</keyword>
<dbReference type="Gene3D" id="2.70.50.60">
    <property type="entry name" value="abc- transporter (atp binding component) like domain"/>
    <property type="match status" value="1"/>
</dbReference>
<dbReference type="InterPro" id="IPR015860">
    <property type="entry name" value="ABC_transpr_TagH-like"/>
</dbReference>
<dbReference type="PANTHER" id="PTHR46743:SF2">
    <property type="entry name" value="TEICHOIC ACIDS EXPORT ATP-BINDING PROTEIN TAGH"/>
    <property type="match status" value="1"/>
</dbReference>
<dbReference type="InterPro" id="IPR027417">
    <property type="entry name" value="P-loop_NTPase"/>
</dbReference>
<evidence type="ECO:0000256" key="5">
    <source>
        <dbReference type="ARBA" id="ARBA00022967"/>
    </source>
</evidence>
<dbReference type="Proteomes" id="UP001597403">
    <property type="component" value="Unassembled WGS sequence"/>
</dbReference>
<evidence type="ECO:0000313" key="8">
    <source>
        <dbReference type="Proteomes" id="UP001597403"/>
    </source>
</evidence>
<dbReference type="InterPro" id="IPR029439">
    <property type="entry name" value="Wzt_C"/>
</dbReference>
<sequence length="403" mass="45675">MYYNNSSISVQNISKVYKMYNSPQDRLKQFIFKNRPYHKEFSALKNVSFEVKNGKTVGIIGKNGSGKSTLLQIITGTLKPSSGILNIKGRIAALLELGSGFNPEFTGRENVYLNGSIMGLTRKEMNERMQTIEDFAEIGDFIDQPVKLYSSGMYVRLAFACAVNVDPDILIVDEALAVGDMQFQLKCMDKMRKFKESGKTILFVSHDTYSVKNFCDEVVWLKDGEVYRQGDVLAITNEYEDFMKSKIIEDTPQEEQKVKNNTLTIDNITVKNSKGISSKDIYFGEDLTIEIDYTVHKKIDHLIGGIAIIDQRETYICGLNTKLDQISINSNVGKHQLVCKYEKINLLPGTYHIDTGFFEKSGLARYDYKTKGSSFSIHSDQYIAEGISYLKHTWEVRSLGNEI</sequence>
<dbReference type="InterPro" id="IPR003593">
    <property type="entry name" value="AAA+_ATPase"/>
</dbReference>
<comment type="similarity">
    <text evidence="1">Belongs to the ABC transporter superfamily.</text>
</comment>
<organism evidence="7 8">
    <name type="scientific">Paenibacillus nicotianae</name>
    <dbReference type="NCBI Taxonomy" id="1526551"/>
    <lineage>
        <taxon>Bacteria</taxon>
        <taxon>Bacillati</taxon>
        <taxon>Bacillota</taxon>
        <taxon>Bacilli</taxon>
        <taxon>Bacillales</taxon>
        <taxon>Paenibacillaceae</taxon>
        <taxon>Paenibacillus</taxon>
    </lineage>
</organism>
<evidence type="ECO:0000256" key="3">
    <source>
        <dbReference type="ARBA" id="ARBA00022741"/>
    </source>
</evidence>
<evidence type="ECO:0000256" key="4">
    <source>
        <dbReference type="ARBA" id="ARBA00022840"/>
    </source>
</evidence>
<dbReference type="CDD" id="cd03220">
    <property type="entry name" value="ABC_KpsT_Wzt"/>
    <property type="match status" value="1"/>
</dbReference>
<dbReference type="InterPro" id="IPR003439">
    <property type="entry name" value="ABC_transporter-like_ATP-bd"/>
</dbReference>
<protein>
    <submittedName>
        <fullName evidence="7">ABC transporter ATP-binding protein</fullName>
    </submittedName>
</protein>
<dbReference type="InterPro" id="IPR050683">
    <property type="entry name" value="Bact_Polysacc_Export_ATP-bd"/>
</dbReference>
<keyword evidence="2" id="KW-0813">Transport</keyword>
<reference evidence="8" key="1">
    <citation type="journal article" date="2019" name="Int. J. Syst. Evol. Microbiol.">
        <title>The Global Catalogue of Microorganisms (GCM) 10K type strain sequencing project: providing services to taxonomists for standard genome sequencing and annotation.</title>
        <authorList>
            <consortium name="The Broad Institute Genomics Platform"/>
            <consortium name="The Broad Institute Genome Sequencing Center for Infectious Disease"/>
            <person name="Wu L."/>
            <person name="Ma J."/>
        </authorList>
    </citation>
    <scope>NUCLEOTIDE SEQUENCE [LARGE SCALE GENOMIC DNA]</scope>
    <source>
        <strain evidence="8">CGMCC 1.15067</strain>
    </source>
</reference>